<dbReference type="PANTHER" id="PTHR30188">
    <property type="entry name" value="ABC TRANSPORTER PERMEASE PROTEIN-RELATED"/>
    <property type="match status" value="1"/>
</dbReference>
<protein>
    <submittedName>
        <fullName evidence="2">Uncharacterized protein</fullName>
    </submittedName>
</protein>
<evidence type="ECO:0000256" key="1">
    <source>
        <dbReference type="RuleBase" id="RU362044"/>
    </source>
</evidence>
<evidence type="ECO:0000313" key="2">
    <source>
        <dbReference type="EMBL" id="AUR50807.1"/>
    </source>
</evidence>
<keyword evidence="3" id="KW-1185">Reference proteome</keyword>
<feature type="transmembrane region" description="Helical" evidence="1">
    <location>
        <begin position="267"/>
        <end position="285"/>
    </location>
</feature>
<dbReference type="EMBL" id="CP024847">
    <property type="protein sequence ID" value="AUR50807.1"/>
    <property type="molecule type" value="Genomic_DNA"/>
</dbReference>
<evidence type="ECO:0000313" key="3">
    <source>
        <dbReference type="Proteomes" id="UP000236655"/>
    </source>
</evidence>
<feature type="transmembrane region" description="Helical" evidence="1">
    <location>
        <begin position="162"/>
        <end position="189"/>
    </location>
</feature>
<feature type="transmembrane region" description="Helical" evidence="1">
    <location>
        <begin position="361"/>
        <end position="382"/>
    </location>
</feature>
<dbReference type="SUPFAM" id="SSF52091">
    <property type="entry name" value="SpoIIaa-like"/>
    <property type="match status" value="1"/>
</dbReference>
<dbReference type="GO" id="GO:0005548">
    <property type="term" value="F:phospholipid transporter activity"/>
    <property type="evidence" value="ECO:0007669"/>
    <property type="project" value="TreeGrafter"/>
</dbReference>
<keyword evidence="1" id="KW-0997">Cell inner membrane</keyword>
<organism evidence="2 3">
    <name type="scientific">Aquella oligotrophica</name>
    <dbReference type="NCBI Taxonomy" id="2067065"/>
    <lineage>
        <taxon>Bacteria</taxon>
        <taxon>Pseudomonadati</taxon>
        <taxon>Pseudomonadota</taxon>
        <taxon>Betaproteobacteria</taxon>
        <taxon>Neisseriales</taxon>
        <taxon>Neisseriaceae</taxon>
        <taxon>Aquella</taxon>
    </lineage>
</organism>
<feature type="transmembrane region" description="Helical" evidence="1">
    <location>
        <begin position="225"/>
        <end position="246"/>
    </location>
</feature>
<keyword evidence="1" id="KW-1133">Transmembrane helix</keyword>
<feature type="transmembrane region" description="Helical" evidence="1">
    <location>
        <begin position="321"/>
        <end position="346"/>
    </location>
</feature>
<comment type="similarity">
    <text evidence="1">Belongs to the MlaE permease family.</text>
</comment>
<feature type="transmembrane region" description="Helical" evidence="1">
    <location>
        <begin position="291"/>
        <end position="309"/>
    </location>
</feature>
<dbReference type="Pfam" id="PF02405">
    <property type="entry name" value="MlaE"/>
    <property type="match status" value="1"/>
</dbReference>
<keyword evidence="1" id="KW-0812">Transmembrane</keyword>
<dbReference type="GO" id="GO:0043190">
    <property type="term" value="C:ATP-binding cassette (ABC) transporter complex"/>
    <property type="evidence" value="ECO:0007669"/>
    <property type="project" value="InterPro"/>
</dbReference>
<keyword evidence="1" id="KW-1003">Cell membrane</keyword>
<dbReference type="InterPro" id="IPR030802">
    <property type="entry name" value="Permease_MalE"/>
</dbReference>
<gene>
    <name evidence="2" type="ORF">CUN60_00340</name>
</gene>
<dbReference type="InterPro" id="IPR036513">
    <property type="entry name" value="STAS_dom_sf"/>
</dbReference>
<dbReference type="KEGG" id="nba:CUN60_00340"/>
<accession>A0A2I7N2X3</accession>
<dbReference type="OrthoDB" id="9810518at2"/>
<dbReference type="Proteomes" id="UP000236655">
    <property type="component" value="Chromosome"/>
</dbReference>
<comment type="subcellular location">
    <subcellularLocation>
        <location evidence="1">Cell inner membrane</location>
        <topology evidence="1">Multi-pass membrane protein</topology>
    </subcellularLocation>
</comment>
<proteinExistence type="inferred from homology"/>
<dbReference type="InterPro" id="IPR003453">
    <property type="entry name" value="ABC_MlaE_roteobac"/>
</dbReference>
<keyword evidence="1" id="KW-0472">Membrane</keyword>
<feature type="transmembrane region" description="Helical" evidence="1">
    <location>
        <begin position="201"/>
        <end position="219"/>
    </location>
</feature>
<dbReference type="NCBIfam" id="TIGR00056">
    <property type="entry name" value="MlaE family lipid ABC transporter permease subunit"/>
    <property type="match status" value="1"/>
</dbReference>
<reference evidence="3" key="1">
    <citation type="submission" date="2017-11" db="EMBL/GenBank/DDBJ databases">
        <authorList>
            <person name="Chan K.G."/>
            <person name="Lee L.S."/>
        </authorList>
    </citation>
    <scope>NUCLEOTIDE SEQUENCE [LARGE SCALE GENOMIC DNA]</scope>
    <source>
        <strain evidence="3">DSM 100970</strain>
    </source>
</reference>
<dbReference type="PANTHER" id="PTHR30188:SF3">
    <property type="entry name" value="ABC TRANSPORTER PERMEASE"/>
    <property type="match status" value="1"/>
</dbReference>
<name>A0A2I7N2X3_9NEIS</name>
<feature type="transmembrane region" description="Helical" evidence="1">
    <location>
        <begin position="134"/>
        <end position="156"/>
    </location>
</feature>
<sequence length="384" mass="42013">MYKNALEENKKKYDTVQIEFDNKTDTYKLSGEWSWVVLEKSTDKILDKLIVSGKKVIIDGSKVSYMDTTGAFFIHRLISKLQNASSVVSSVEMLDEDLALLKMTTGFELKHDNPINFEYKAGVFEKIGKSVVDLWHTTVELIEFFGHICVAFATLFKRSQSLYYPGIVETISSAGIGGILISSLLCFLIGVNLAYQMSPQFITYGANVYIVNFLGIALLREVTPLLTAIIVAGRTGSAITASIGTMKVLEEIDALQTMGISPVRRLVIPRLIGLLISLPILTMIADVASMLGGAIVSATSLSVGYSLFLNKLQTAVSINNYTIGIFKTFTFATIIAMVGCFCGFRVKGNADSIGVQTTRSVVMSICLIVLFDAIYAIIFKILGM</sequence>
<dbReference type="AlphaFoldDB" id="A0A2I7N2X3"/>
<dbReference type="RefSeq" id="WP_102950107.1">
    <property type="nucleotide sequence ID" value="NZ_CP024847.1"/>
</dbReference>